<dbReference type="SUPFAM" id="SSF55729">
    <property type="entry name" value="Acyl-CoA N-acyltransferases (Nat)"/>
    <property type="match status" value="1"/>
</dbReference>
<dbReference type="InterPro" id="IPR051531">
    <property type="entry name" value="N-acetyltransferase"/>
</dbReference>
<dbReference type="InterPro" id="IPR016181">
    <property type="entry name" value="Acyl_CoA_acyltransferase"/>
</dbReference>
<name>A0A5B8M3F4_9MICO</name>
<dbReference type="InterPro" id="IPR000182">
    <property type="entry name" value="GNAT_dom"/>
</dbReference>
<dbReference type="AlphaFoldDB" id="A0A5B8M3F4"/>
<dbReference type="PANTHER" id="PTHR43792:SF1">
    <property type="entry name" value="N-ACETYLTRANSFERASE DOMAIN-CONTAINING PROTEIN"/>
    <property type="match status" value="1"/>
</dbReference>
<accession>A0A5B8M3F4</accession>
<keyword evidence="3" id="KW-1185">Reference proteome</keyword>
<dbReference type="Pfam" id="PF13302">
    <property type="entry name" value="Acetyltransf_3"/>
    <property type="match status" value="1"/>
</dbReference>
<dbReference type="Proteomes" id="UP000320216">
    <property type="component" value="Chromosome"/>
</dbReference>
<dbReference type="PROSITE" id="PS51186">
    <property type="entry name" value="GNAT"/>
    <property type="match status" value="1"/>
</dbReference>
<organism evidence="2 3">
    <name type="scientific">Humibacter ginsenosidimutans</name>
    <dbReference type="NCBI Taxonomy" id="2599293"/>
    <lineage>
        <taxon>Bacteria</taxon>
        <taxon>Bacillati</taxon>
        <taxon>Actinomycetota</taxon>
        <taxon>Actinomycetes</taxon>
        <taxon>Micrococcales</taxon>
        <taxon>Microbacteriaceae</taxon>
        <taxon>Humibacter</taxon>
    </lineage>
</organism>
<dbReference type="Gene3D" id="3.40.630.30">
    <property type="match status" value="1"/>
</dbReference>
<reference evidence="2 3" key="1">
    <citation type="submission" date="2019-07" db="EMBL/GenBank/DDBJ databases">
        <title>Full genome sequence of Humibacter sp. WJ7-1.</title>
        <authorList>
            <person name="Im W.-T."/>
        </authorList>
    </citation>
    <scope>NUCLEOTIDE SEQUENCE [LARGE SCALE GENOMIC DNA]</scope>
    <source>
        <strain evidence="2 3">WJ7-1</strain>
    </source>
</reference>
<feature type="domain" description="N-acetyltransferase" evidence="1">
    <location>
        <begin position="9"/>
        <end position="177"/>
    </location>
</feature>
<dbReference type="RefSeq" id="WP_146320190.1">
    <property type="nucleotide sequence ID" value="NZ_CP042305.1"/>
</dbReference>
<dbReference type="PANTHER" id="PTHR43792">
    <property type="entry name" value="GNAT FAMILY, PUTATIVE (AFU_ORTHOLOGUE AFUA_3G00765)-RELATED-RELATED"/>
    <property type="match status" value="1"/>
</dbReference>
<keyword evidence="2" id="KW-0808">Transferase</keyword>
<dbReference type="GO" id="GO:0016747">
    <property type="term" value="F:acyltransferase activity, transferring groups other than amino-acyl groups"/>
    <property type="evidence" value="ECO:0007669"/>
    <property type="project" value="InterPro"/>
</dbReference>
<dbReference type="EMBL" id="CP042305">
    <property type="protein sequence ID" value="QDZ14883.1"/>
    <property type="molecule type" value="Genomic_DNA"/>
</dbReference>
<protein>
    <submittedName>
        <fullName evidence="2">GNAT family N-acetyltransferase</fullName>
    </submittedName>
</protein>
<dbReference type="KEGG" id="huw:FPZ11_09025"/>
<dbReference type="OrthoDB" id="9796171at2"/>
<evidence type="ECO:0000313" key="2">
    <source>
        <dbReference type="EMBL" id="QDZ14883.1"/>
    </source>
</evidence>
<evidence type="ECO:0000259" key="1">
    <source>
        <dbReference type="PROSITE" id="PS51186"/>
    </source>
</evidence>
<evidence type="ECO:0000313" key="3">
    <source>
        <dbReference type="Proteomes" id="UP000320216"/>
    </source>
</evidence>
<proteinExistence type="predicted"/>
<sequence>MLTLQTERLTLRPWTLDDTDFLFDLYSRWEVQRFLGREPRVMTDRADAVARAERLVAQNDPVHGIWAITDAETARPYGALLLKELPASGADVPLRPSGETEIGWHLHPDAWGHGYASEAASRVLRHAFDNGLDRVLAVTYPQNEASQRVALRIGMRDLGLTEDYYNTTCRLFGIDRG</sequence>
<gene>
    <name evidence="2" type="ORF">FPZ11_09025</name>
</gene>